<protein>
    <recommendedName>
        <fullName evidence="1">Mitochondrial import inner membrane translocase subunit TIM50</fullName>
    </recommendedName>
</protein>
<feature type="region of interest" description="Disordered" evidence="2">
    <location>
        <begin position="273"/>
        <end position="326"/>
    </location>
</feature>
<dbReference type="PROSITE" id="PS50969">
    <property type="entry name" value="FCP1"/>
    <property type="match status" value="1"/>
</dbReference>
<dbReference type="Pfam" id="PF03031">
    <property type="entry name" value="NIF"/>
    <property type="match status" value="1"/>
</dbReference>
<keyword evidence="1" id="KW-0653">Protein transport</keyword>
<dbReference type="SMART" id="SM00577">
    <property type="entry name" value="CPDc"/>
    <property type="match status" value="1"/>
</dbReference>
<dbReference type="InterPro" id="IPR004274">
    <property type="entry name" value="FCP1_dom"/>
</dbReference>
<evidence type="ECO:0000313" key="4">
    <source>
        <dbReference type="EMBL" id="KAF2282703.1"/>
    </source>
</evidence>
<accession>A0A6A6K322</accession>
<dbReference type="InterPro" id="IPR023214">
    <property type="entry name" value="HAD_sf"/>
</dbReference>
<gene>
    <name evidence="4" type="ORF">GH714_043679</name>
</gene>
<name>A0A6A6K322_HEVBR</name>
<dbReference type="GO" id="GO:0005744">
    <property type="term" value="C:TIM23 mitochondrial import inner membrane translocase complex"/>
    <property type="evidence" value="ECO:0007669"/>
    <property type="project" value="UniProtKB-UniRule"/>
</dbReference>
<evidence type="ECO:0000313" key="5">
    <source>
        <dbReference type="Proteomes" id="UP000467840"/>
    </source>
</evidence>
<comment type="subunit">
    <text evidence="1">Component of the TIM23 complex.</text>
</comment>
<proteinExistence type="inferred from homology"/>
<reference evidence="4 5" key="1">
    <citation type="journal article" date="2020" name="Mol. Plant">
        <title>The Chromosome-Based Rubber Tree Genome Provides New Insights into Spurge Genome Evolution and Rubber Biosynthesis.</title>
        <authorList>
            <person name="Liu J."/>
            <person name="Shi C."/>
            <person name="Shi C.C."/>
            <person name="Li W."/>
            <person name="Zhang Q.J."/>
            <person name="Zhang Y."/>
            <person name="Li K."/>
            <person name="Lu H.F."/>
            <person name="Shi C."/>
            <person name="Zhu S.T."/>
            <person name="Xiao Z.Y."/>
            <person name="Nan H."/>
            <person name="Yue Y."/>
            <person name="Zhu X.G."/>
            <person name="Wu Y."/>
            <person name="Hong X.N."/>
            <person name="Fan G.Y."/>
            <person name="Tong Y."/>
            <person name="Zhang D."/>
            <person name="Mao C.L."/>
            <person name="Liu Y.L."/>
            <person name="Hao S.J."/>
            <person name="Liu W.Q."/>
            <person name="Lv M.Q."/>
            <person name="Zhang H.B."/>
            <person name="Liu Y."/>
            <person name="Hu-Tang G.R."/>
            <person name="Wang J.P."/>
            <person name="Wang J.H."/>
            <person name="Sun Y.H."/>
            <person name="Ni S.B."/>
            <person name="Chen W.B."/>
            <person name="Zhang X.C."/>
            <person name="Jiao Y.N."/>
            <person name="Eichler E.E."/>
            <person name="Li G.H."/>
            <person name="Liu X."/>
            <person name="Gao L.Z."/>
        </authorList>
    </citation>
    <scope>NUCLEOTIDE SEQUENCE [LARGE SCALE GENOMIC DNA]</scope>
    <source>
        <strain evidence="5">cv. GT1</strain>
        <tissue evidence="4">Leaf</tissue>
    </source>
</reference>
<keyword evidence="1" id="KW-0813">Transport</keyword>
<dbReference type="InterPro" id="IPR036412">
    <property type="entry name" value="HAD-like_sf"/>
</dbReference>
<evidence type="ECO:0000256" key="2">
    <source>
        <dbReference type="SAM" id="MobiDB-lite"/>
    </source>
</evidence>
<comment type="subcellular location">
    <subcellularLocation>
        <location evidence="1">Mitochondrion inner membrane</location>
        <topology evidence="1">Single-pass membrane protein</topology>
    </subcellularLocation>
</comment>
<keyword evidence="1" id="KW-0811">Translocation</keyword>
<organism evidence="4 5">
    <name type="scientific">Hevea brasiliensis</name>
    <name type="common">Para rubber tree</name>
    <name type="synonym">Siphonia brasiliensis</name>
    <dbReference type="NCBI Taxonomy" id="3981"/>
    <lineage>
        <taxon>Eukaryota</taxon>
        <taxon>Viridiplantae</taxon>
        <taxon>Streptophyta</taxon>
        <taxon>Embryophyta</taxon>
        <taxon>Tracheophyta</taxon>
        <taxon>Spermatophyta</taxon>
        <taxon>Magnoliopsida</taxon>
        <taxon>eudicotyledons</taxon>
        <taxon>Gunneridae</taxon>
        <taxon>Pentapetalae</taxon>
        <taxon>rosids</taxon>
        <taxon>fabids</taxon>
        <taxon>Malpighiales</taxon>
        <taxon>Euphorbiaceae</taxon>
        <taxon>Crotonoideae</taxon>
        <taxon>Micrandreae</taxon>
        <taxon>Hevea</taxon>
    </lineage>
</organism>
<dbReference type="EMBL" id="JAAGAX010000070">
    <property type="protein sequence ID" value="KAF2282703.1"/>
    <property type="molecule type" value="Genomic_DNA"/>
</dbReference>
<feature type="compositionally biased region" description="Low complexity" evidence="2">
    <location>
        <begin position="312"/>
        <end position="326"/>
    </location>
</feature>
<dbReference type="SUPFAM" id="SSF56784">
    <property type="entry name" value="HAD-like"/>
    <property type="match status" value="1"/>
</dbReference>
<feature type="compositionally biased region" description="Polar residues" evidence="2">
    <location>
        <begin position="360"/>
        <end position="373"/>
    </location>
</feature>
<sequence>MNTDMEAINNPSIVSLEFKKLPSLRNQKKHDVQDISDSTHKKVEEGSLPHIDDLNNFSTLCLLDKGDDEAILLSNVGETNKHISLVISDKENVLSESLASLSIRPPACHLKKKLLVLDLNGLLVDIVSSPPKGFKADIRIRRQAIFARPFCLDFLNFCFERFEVGIWSSRMKKNMDNIVDYLMGDMKRKLMFCWDVSHCTMTRYNTLENKHKPLVFKELRRIWEKHDPELPWEKGFYDESNTLLLDDSPYKALLNPVHTAIFPYSYQCQDRKDNALGQNGNNSIEPKSTSQKTTEKDHKKAIKEKLRVPTESSRTSFSSSSCSSSLSSLECNRASPLEPCLLNQTVVPETHAQDLPSPIYQPNTSFQSSQQSPDLRDVVKDSIYREARGLSVKTATKGNLGAKP</sequence>
<dbReference type="GO" id="GO:0015031">
    <property type="term" value="P:protein transport"/>
    <property type="evidence" value="ECO:0007669"/>
    <property type="project" value="UniProtKB-KW"/>
</dbReference>
<dbReference type="PANTHER" id="PTHR12210">
    <property type="entry name" value="DULLARD PROTEIN PHOSPHATASE"/>
    <property type="match status" value="1"/>
</dbReference>
<keyword evidence="5" id="KW-1185">Reference proteome</keyword>
<comment type="function">
    <text evidence="1">Essential component of the TIM23 complex, a complex that mediates the translocation of transit peptide-containing proteins across the mitochondrial inner membrane.</text>
</comment>
<feature type="compositionally biased region" description="Basic and acidic residues" evidence="2">
    <location>
        <begin position="293"/>
        <end position="308"/>
    </location>
</feature>
<feature type="domain" description="FCP1 homology" evidence="3">
    <location>
        <begin position="108"/>
        <end position="287"/>
    </location>
</feature>
<keyword evidence="1" id="KW-0809">Transit peptide</keyword>
<feature type="compositionally biased region" description="Polar residues" evidence="2">
    <location>
        <begin position="276"/>
        <end position="292"/>
    </location>
</feature>
<comment type="similarity">
    <text evidence="1">Belongs to the TIM50 family.</text>
</comment>
<comment type="caution">
    <text evidence="4">The sequence shown here is derived from an EMBL/GenBank/DDBJ whole genome shotgun (WGS) entry which is preliminary data.</text>
</comment>
<feature type="region of interest" description="Disordered" evidence="2">
    <location>
        <begin position="353"/>
        <end position="376"/>
    </location>
</feature>
<evidence type="ECO:0000259" key="3">
    <source>
        <dbReference type="PROSITE" id="PS50969"/>
    </source>
</evidence>
<dbReference type="Proteomes" id="UP000467840">
    <property type="component" value="Unassembled WGS sequence"/>
</dbReference>
<evidence type="ECO:0000256" key="1">
    <source>
        <dbReference type="RuleBase" id="RU365079"/>
    </source>
</evidence>
<dbReference type="Gene3D" id="3.40.50.1000">
    <property type="entry name" value="HAD superfamily/HAD-like"/>
    <property type="match status" value="1"/>
</dbReference>
<keyword evidence="1" id="KW-0496">Mitochondrion</keyword>
<dbReference type="AlphaFoldDB" id="A0A6A6K322"/>
<dbReference type="InterPro" id="IPR050365">
    <property type="entry name" value="TIM50"/>
</dbReference>